<dbReference type="InterPro" id="IPR029058">
    <property type="entry name" value="AB_hydrolase_fold"/>
</dbReference>
<dbReference type="InterPro" id="IPR000639">
    <property type="entry name" value="Epox_hydrolase-like"/>
</dbReference>
<organism evidence="4 5">
    <name type="scientific">Anopheles epiroticus</name>
    <dbReference type="NCBI Taxonomy" id="199890"/>
    <lineage>
        <taxon>Eukaryota</taxon>
        <taxon>Metazoa</taxon>
        <taxon>Ecdysozoa</taxon>
        <taxon>Arthropoda</taxon>
        <taxon>Hexapoda</taxon>
        <taxon>Insecta</taxon>
        <taxon>Pterygota</taxon>
        <taxon>Neoptera</taxon>
        <taxon>Endopterygota</taxon>
        <taxon>Diptera</taxon>
        <taxon>Nematocera</taxon>
        <taxon>Culicoidea</taxon>
        <taxon>Culicidae</taxon>
        <taxon>Anophelinae</taxon>
        <taxon>Anopheles</taxon>
    </lineage>
</organism>
<evidence type="ECO:0000313" key="4">
    <source>
        <dbReference type="EnsemblMetazoa" id="AEPI000214-PA"/>
    </source>
</evidence>
<evidence type="ECO:0000256" key="2">
    <source>
        <dbReference type="ARBA" id="ARBA00038334"/>
    </source>
</evidence>
<dbReference type="VEuPathDB" id="VectorBase:AEPI000214"/>
<dbReference type="SUPFAM" id="SSF53474">
    <property type="entry name" value="alpha/beta-Hydrolases"/>
    <property type="match status" value="1"/>
</dbReference>
<keyword evidence="1" id="KW-0378">Hydrolase</keyword>
<feature type="domain" description="AB hydrolase-1" evidence="3">
    <location>
        <begin position="73"/>
        <end position="176"/>
    </location>
</feature>
<dbReference type="PRINTS" id="PR00412">
    <property type="entry name" value="EPOXHYDRLASE"/>
</dbReference>
<dbReference type="PANTHER" id="PTHR43329">
    <property type="entry name" value="EPOXIDE HYDROLASE"/>
    <property type="match status" value="1"/>
</dbReference>
<proteinExistence type="inferred from homology"/>
<name>A0A182NZY3_9DIPT</name>
<dbReference type="Gene3D" id="3.40.50.1820">
    <property type="entry name" value="alpha/beta hydrolase"/>
    <property type="match status" value="1"/>
</dbReference>
<reference evidence="5" key="1">
    <citation type="submission" date="2013-03" db="EMBL/GenBank/DDBJ databases">
        <title>The Genome Sequence of Anopheles epiroticus epiroticus2.</title>
        <authorList>
            <consortium name="The Broad Institute Genomics Platform"/>
            <person name="Neafsey D.E."/>
            <person name="Howell P."/>
            <person name="Walker B."/>
            <person name="Young S.K."/>
            <person name="Zeng Q."/>
            <person name="Gargeya S."/>
            <person name="Fitzgerald M."/>
            <person name="Haas B."/>
            <person name="Abouelleil A."/>
            <person name="Allen A.W."/>
            <person name="Alvarado L."/>
            <person name="Arachchi H.M."/>
            <person name="Berlin A.M."/>
            <person name="Chapman S.B."/>
            <person name="Gainer-Dewar J."/>
            <person name="Goldberg J."/>
            <person name="Griggs A."/>
            <person name="Gujja S."/>
            <person name="Hansen M."/>
            <person name="Howarth C."/>
            <person name="Imamovic A."/>
            <person name="Ireland A."/>
            <person name="Larimer J."/>
            <person name="McCowan C."/>
            <person name="Murphy C."/>
            <person name="Pearson M."/>
            <person name="Poon T.W."/>
            <person name="Priest M."/>
            <person name="Roberts A."/>
            <person name="Saif S."/>
            <person name="Shea T."/>
            <person name="Sisk P."/>
            <person name="Sykes S."/>
            <person name="Wortman J."/>
            <person name="Nusbaum C."/>
            <person name="Birren B."/>
        </authorList>
    </citation>
    <scope>NUCLEOTIDE SEQUENCE [LARGE SCALE GENOMIC DNA]</scope>
    <source>
        <strain evidence="5">Epiroticus2</strain>
    </source>
</reference>
<dbReference type="GO" id="GO:0004301">
    <property type="term" value="F:epoxide hydrolase activity"/>
    <property type="evidence" value="ECO:0007669"/>
    <property type="project" value="UniProtKB-ARBA"/>
</dbReference>
<accession>A0A182NZY3</accession>
<keyword evidence="5" id="KW-1185">Reference proteome</keyword>
<dbReference type="InterPro" id="IPR000073">
    <property type="entry name" value="AB_hydrolase_1"/>
</dbReference>
<evidence type="ECO:0000256" key="1">
    <source>
        <dbReference type="ARBA" id="ARBA00022801"/>
    </source>
</evidence>
<dbReference type="Proteomes" id="UP000075885">
    <property type="component" value="Unassembled WGS sequence"/>
</dbReference>
<evidence type="ECO:0000313" key="5">
    <source>
        <dbReference type="Proteomes" id="UP000075885"/>
    </source>
</evidence>
<evidence type="ECO:0000259" key="3">
    <source>
        <dbReference type="Pfam" id="PF00561"/>
    </source>
</evidence>
<dbReference type="EnsemblMetazoa" id="AEPI000214-RA">
    <property type="protein sequence ID" value="AEPI000214-PA"/>
    <property type="gene ID" value="AEPI000214"/>
</dbReference>
<protein>
    <recommendedName>
        <fullName evidence="3">AB hydrolase-1 domain-containing protein</fullName>
    </recommendedName>
</protein>
<comment type="similarity">
    <text evidence="2">Belongs to the AB hydrolase superfamily. Epoxide hydrolase family.</text>
</comment>
<dbReference type="PRINTS" id="PR00111">
    <property type="entry name" value="ABHYDROLASE"/>
</dbReference>
<reference evidence="4" key="2">
    <citation type="submission" date="2020-05" db="UniProtKB">
        <authorList>
            <consortium name="EnsemblMetazoa"/>
        </authorList>
    </citation>
    <scope>IDENTIFICATION</scope>
    <source>
        <strain evidence="4">Epiroticus2</strain>
    </source>
</reference>
<dbReference type="AlphaFoldDB" id="A0A182NZY3"/>
<sequence length="398" mass="45253">MDQLAIGCLRRAVLVCGEFLHRIFRWLQVSYWIPPPRPNPPDTLNSSKWGIHRYIEVQHIKLHYVEKGSSSKPLMLFLHGLPDFWYGWRYQLSEFSKDYWTVALDLPGFGCSDSPPYSICYKLSNMARLVCDLVTALGKSECVLIGNGAGAVIGWHIVNQYPDKVSKYILLGMPSEAILKQLFQTGAIPLKTLLKSAFLAYSHEVLPAALARSGDYAIFNELLGSNAKPQDLEAYKYTFSQPLALERAVVAFREKFLDFFLEEYEYRVRKSANTRGLFLFRDKDCFSQSPAEYIELLTSVYHKLETRFVPRVGPFMHQDDPKTVNKMMAEFLGMQKAHPLRPLGNGSEKQLVVKEVCNNCYGNSQTKAVDTHHEGCAGNCDGQEHKHFLDKPRVPISS</sequence>
<dbReference type="Pfam" id="PF00561">
    <property type="entry name" value="Abhydrolase_1"/>
    <property type="match status" value="1"/>
</dbReference>
<dbReference type="STRING" id="199890.A0A182NZY3"/>